<keyword evidence="3" id="KW-1185">Reference proteome</keyword>
<feature type="compositionally biased region" description="Polar residues" evidence="1">
    <location>
        <begin position="28"/>
        <end position="43"/>
    </location>
</feature>
<feature type="compositionally biased region" description="Basic and acidic residues" evidence="1">
    <location>
        <begin position="1"/>
        <end position="12"/>
    </location>
</feature>
<gene>
    <name evidence="2" type="ORF">Q8A67_008157</name>
</gene>
<name>A0AA88TRH3_9TELE</name>
<feature type="region of interest" description="Disordered" evidence="1">
    <location>
        <begin position="171"/>
        <end position="230"/>
    </location>
</feature>
<dbReference type="Proteomes" id="UP001187343">
    <property type="component" value="Unassembled WGS sequence"/>
</dbReference>
<dbReference type="AlphaFoldDB" id="A0AA88TRH3"/>
<dbReference type="EMBL" id="JAUYZG010000007">
    <property type="protein sequence ID" value="KAK2903444.1"/>
    <property type="molecule type" value="Genomic_DNA"/>
</dbReference>
<feature type="region of interest" description="Disordered" evidence="1">
    <location>
        <begin position="1"/>
        <end position="48"/>
    </location>
</feature>
<organism evidence="2 3">
    <name type="scientific">Cirrhinus molitorella</name>
    <name type="common">mud carp</name>
    <dbReference type="NCBI Taxonomy" id="172907"/>
    <lineage>
        <taxon>Eukaryota</taxon>
        <taxon>Metazoa</taxon>
        <taxon>Chordata</taxon>
        <taxon>Craniata</taxon>
        <taxon>Vertebrata</taxon>
        <taxon>Euteleostomi</taxon>
        <taxon>Actinopterygii</taxon>
        <taxon>Neopterygii</taxon>
        <taxon>Teleostei</taxon>
        <taxon>Ostariophysi</taxon>
        <taxon>Cypriniformes</taxon>
        <taxon>Cyprinidae</taxon>
        <taxon>Labeoninae</taxon>
        <taxon>Labeonini</taxon>
        <taxon>Cirrhinus</taxon>
    </lineage>
</organism>
<reference evidence="2" key="1">
    <citation type="submission" date="2023-08" db="EMBL/GenBank/DDBJ databases">
        <title>Chromosome-level Genome Assembly of mud carp (Cirrhinus molitorella).</title>
        <authorList>
            <person name="Liu H."/>
        </authorList>
    </citation>
    <scope>NUCLEOTIDE SEQUENCE</scope>
    <source>
        <strain evidence="2">Prfri</strain>
        <tissue evidence="2">Muscle</tissue>
    </source>
</reference>
<evidence type="ECO:0000256" key="1">
    <source>
        <dbReference type="SAM" id="MobiDB-lite"/>
    </source>
</evidence>
<accession>A0AA88TRH3</accession>
<evidence type="ECO:0000313" key="3">
    <source>
        <dbReference type="Proteomes" id="UP001187343"/>
    </source>
</evidence>
<comment type="caution">
    <text evidence="2">The sequence shown here is derived from an EMBL/GenBank/DDBJ whole genome shotgun (WGS) entry which is preliminary data.</text>
</comment>
<feature type="compositionally biased region" description="Basic and acidic residues" evidence="1">
    <location>
        <begin position="185"/>
        <end position="194"/>
    </location>
</feature>
<evidence type="ECO:0000313" key="2">
    <source>
        <dbReference type="EMBL" id="KAK2903444.1"/>
    </source>
</evidence>
<proteinExistence type="predicted"/>
<protein>
    <submittedName>
        <fullName evidence="2">Uncharacterized protein</fullName>
    </submittedName>
</protein>
<sequence>MGELVGKAHETDPPLALAVGASPEWTEETSSLASGEAESATTEHSSRDEKVYEELLEAYQADLLKDLSTAGSIDEEAFLELRQATDLSHRATKQTARAIGRSMAALVSTERHLWLNLTGIKDKDRAFLLDAPISPSGLFGEVVSTVATRFREAKRYEEAFVRFLPRRAQESGLSATRSRPGPVPLRREEQKESVASRAPPCREWGAAHRASQSASKRPDLRSIIAAKKKS</sequence>